<dbReference type="EMBL" id="JBFMKM010000012">
    <property type="protein sequence ID" value="KAL1301999.1"/>
    <property type="molecule type" value="Genomic_DNA"/>
</dbReference>
<dbReference type="Pfam" id="PF03637">
    <property type="entry name" value="Mob1_phocein"/>
    <property type="match status" value="1"/>
</dbReference>
<dbReference type="InterPro" id="IPR005301">
    <property type="entry name" value="MOB_kinase_act_fam"/>
</dbReference>
<feature type="compositionally biased region" description="Basic and acidic residues" evidence="1">
    <location>
        <begin position="437"/>
        <end position="457"/>
    </location>
</feature>
<feature type="compositionally biased region" description="Low complexity" evidence="1">
    <location>
        <begin position="521"/>
        <end position="531"/>
    </location>
</feature>
<dbReference type="RefSeq" id="XP_069198275.1">
    <property type="nucleotide sequence ID" value="XM_069341765.1"/>
</dbReference>
<feature type="region of interest" description="Disordered" evidence="1">
    <location>
        <begin position="299"/>
        <end position="320"/>
    </location>
</feature>
<gene>
    <name evidence="2" type="ORF">AAFC00_002452</name>
</gene>
<accession>A0ABR3P7K2</accession>
<feature type="region of interest" description="Disordered" evidence="1">
    <location>
        <begin position="372"/>
        <end position="595"/>
    </location>
</feature>
<reference evidence="2 3" key="1">
    <citation type="submission" date="2024-07" db="EMBL/GenBank/DDBJ databases">
        <title>Draft sequence of the Neodothiora populina.</title>
        <authorList>
            <person name="Drown D.D."/>
            <person name="Schuette U.S."/>
            <person name="Buechlein A.B."/>
            <person name="Rusch D.R."/>
            <person name="Winton L.W."/>
            <person name="Adams G.A."/>
        </authorList>
    </citation>
    <scope>NUCLEOTIDE SEQUENCE [LARGE SCALE GENOMIC DNA]</scope>
    <source>
        <strain evidence="2 3">CPC 39397</strain>
    </source>
</reference>
<evidence type="ECO:0000313" key="3">
    <source>
        <dbReference type="Proteomes" id="UP001562354"/>
    </source>
</evidence>
<feature type="compositionally biased region" description="Low complexity" evidence="1">
    <location>
        <begin position="1"/>
        <end position="11"/>
    </location>
</feature>
<comment type="caution">
    <text evidence="2">The sequence shown here is derived from an EMBL/GenBank/DDBJ whole genome shotgun (WGS) entry which is preliminary data.</text>
</comment>
<dbReference type="Gene3D" id="1.20.140.30">
    <property type="entry name" value="MOB kinase activator"/>
    <property type="match status" value="1"/>
</dbReference>
<dbReference type="PANTHER" id="PTHR22599">
    <property type="entry name" value="MPS ONE BINDER KINASE ACTIVATOR-LIKE MOB"/>
    <property type="match status" value="1"/>
</dbReference>
<evidence type="ECO:0000256" key="1">
    <source>
        <dbReference type="SAM" id="MobiDB-lite"/>
    </source>
</evidence>
<name>A0ABR3P7K2_9PEZI</name>
<protein>
    <recommendedName>
        <fullName evidence="4">Mob1/phocein</fullName>
    </recommendedName>
</protein>
<feature type="region of interest" description="Disordered" evidence="1">
    <location>
        <begin position="1"/>
        <end position="36"/>
    </location>
</feature>
<organism evidence="2 3">
    <name type="scientific">Neodothiora populina</name>
    <dbReference type="NCBI Taxonomy" id="2781224"/>
    <lineage>
        <taxon>Eukaryota</taxon>
        <taxon>Fungi</taxon>
        <taxon>Dikarya</taxon>
        <taxon>Ascomycota</taxon>
        <taxon>Pezizomycotina</taxon>
        <taxon>Dothideomycetes</taxon>
        <taxon>Dothideomycetidae</taxon>
        <taxon>Dothideales</taxon>
        <taxon>Dothioraceae</taxon>
        <taxon>Neodothiora</taxon>
    </lineage>
</organism>
<dbReference type="InterPro" id="IPR036703">
    <property type="entry name" value="MOB_kinase_act_sf"/>
</dbReference>
<feature type="compositionally biased region" description="Basic and acidic residues" evidence="1">
    <location>
        <begin position="534"/>
        <end position="589"/>
    </location>
</feature>
<dbReference type="GeneID" id="95976154"/>
<feature type="compositionally biased region" description="Acidic residues" evidence="1">
    <location>
        <begin position="475"/>
        <end position="487"/>
    </location>
</feature>
<evidence type="ECO:0008006" key="4">
    <source>
        <dbReference type="Google" id="ProtNLM"/>
    </source>
</evidence>
<proteinExistence type="predicted"/>
<sequence>MAEQAPSSSPRLPSPPPIAEDQISPAALSGDDHGKLEGQLSLLNDQAAMRRIRPGSRAEDMHSGPPLVQLSDIDSAFQLTEHLRALHNSYTHPDDAPDSEVPIDRETARALAAPPPGVDKGIWLYELCRFLTQKANAMVIGLFSDEPACSATTCPEMRASEWQYLCAAHEPPKSCCAIDYCCHTLDWCATSLTSTKLFPSRLSLGTESASAQMQVRKMTEVFRRVYRIFAHAWFSHRDAFWRVETKTGLYLFFKLVCDEYSLIQEDNYTIPPEAEGIDTTPVAAQDLTELPTLMRRDTVRPTPAEDTPSNTTKRHKHTMSAIPDRSVSLSTIIHEEVEEDEDEPVMSPEHEADRTGTVELLVDDEGLDAAHADDESEHSDITEIHDDMSELLGEHPPTYDDSEDPARDTTEGSAEKSELESGDLPHEHTQGGSSSQEKADEKEEEPTTSHGAEKDNESPEATTIEPLVSEAANSPEEEDPPEPEPEPVESTTAKTIAESEPESSSTTTALSEEAEPEIEKSTTTSASSDQQTAEEEKTLSKASPEEHDEAKGTETEDSSKASERDHDTKEEEETAKVADEEAEAPKKDPTSTVAT</sequence>
<evidence type="ECO:0000313" key="2">
    <source>
        <dbReference type="EMBL" id="KAL1301999.1"/>
    </source>
</evidence>
<dbReference type="SMART" id="SM01388">
    <property type="entry name" value="Mob1_phocein"/>
    <property type="match status" value="1"/>
</dbReference>
<keyword evidence="3" id="KW-1185">Reference proteome</keyword>
<dbReference type="Proteomes" id="UP001562354">
    <property type="component" value="Unassembled WGS sequence"/>
</dbReference>
<feature type="compositionally biased region" description="Low complexity" evidence="1">
    <location>
        <begin position="502"/>
        <end position="511"/>
    </location>
</feature>
<feature type="compositionally biased region" description="Basic and acidic residues" evidence="1">
    <location>
        <begin position="404"/>
        <end position="429"/>
    </location>
</feature>
<feature type="compositionally biased region" description="Basic and acidic residues" evidence="1">
    <location>
        <begin position="372"/>
        <end position="388"/>
    </location>
</feature>
<dbReference type="SUPFAM" id="SSF101152">
    <property type="entry name" value="Mob1/phocein"/>
    <property type="match status" value="1"/>
</dbReference>